<accession>A0A7G9YHK0</accession>
<name>A0A7G9YHK0_9EURY</name>
<dbReference type="InterPro" id="IPR000572">
    <property type="entry name" value="OxRdtase_Mopterin-bd_dom"/>
</dbReference>
<dbReference type="SUPFAM" id="SSF56524">
    <property type="entry name" value="Oxidoreductase molybdopterin-binding domain"/>
    <property type="match status" value="1"/>
</dbReference>
<dbReference type="EMBL" id="MT631264">
    <property type="protein sequence ID" value="QNO47484.1"/>
    <property type="molecule type" value="Genomic_DNA"/>
</dbReference>
<dbReference type="PROSITE" id="PS51257">
    <property type="entry name" value="PROKAR_LIPOPROTEIN"/>
    <property type="match status" value="1"/>
</dbReference>
<feature type="domain" description="Oxidoreductase molybdopterin-binding" evidence="1">
    <location>
        <begin position="76"/>
        <end position="181"/>
    </location>
</feature>
<evidence type="ECO:0000259" key="1">
    <source>
        <dbReference type="Pfam" id="PF00174"/>
    </source>
</evidence>
<dbReference type="Gene3D" id="3.90.420.10">
    <property type="entry name" value="Oxidoreductase, molybdopterin-binding domain"/>
    <property type="match status" value="1"/>
</dbReference>
<gene>
    <name evidence="2" type="ORF">MJFALNKJ_00017</name>
</gene>
<sequence>MMKPILILMICIIAIAATACLHPSGLEDAMIECNLTLIGDCERVLSYDEIREIPSCEGRGGFFTTVGIVNGPFKCKGVPIEELCDLVGGINATDTVRIRASDGYLMVFTRDQVRGDFVTYDPATMREVPHTDPEVMLMYEQDGSPLSEDTGGPLRVAIVSKGKLLTEGHYWVQWVDTIEITK</sequence>
<dbReference type="Pfam" id="PF00174">
    <property type="entry name" value="Oxidored_molyb"/>
    <property type="match status" value="1"/>
</dbReference>
<dbReference type="InterPro" id="IPR036374">
    <property type="entry name" value="OxRdtase_Mopterin-bd_sf"/>
</dbReference>
<evidence type="ECO:0000313" key="2">
    <source>
        <dbReference type="EMBL" id="QNO47484.1"/>
    </source>
</evidence>
<dbReference type="AlphaFoldDB" id="A0A7G9YHK0"/>
<protein>
    <recommendedName>
        <fullName evidence="1">Oxidoreductase molybdopterin-binding domain-containing protein</fullName>
    </recommendedName>
</protein>
<organism evidence="2">
    <name type="scientific">Candidatus Methanogaster sp. ANME-2c ERB4</name>
    <dbReference type="NCBI Taxonomy" id="2759911"/>
    <lineage>
        <taxon>Archaea</taxon>
        <taxon>Methanobacteriati</taxon>
        <taxon>Methanobacteriota</taxon>
        <taxon>Stenosarchaea group</taxon>
        <taxon>Methanomicrobia</taxon>
        <taxon>Methanosarcinales</taxon>
        <taxon>ANME-2 cluster</taxon>
        <taxon>Candidatus Methanogasteraceae</taxon>
        <taxon>Candidatus Methanogaster</taxon>
    </lineage>
</organism>
<proteinExistence type="predicted"/>
<reference evidence="2" key="1">
    <citation type="submission" date="2020-06" db="EMBL/GenBank/DDBJ databases">
        <title>Unique genomic features of the anaerobic methanotrophic archaea.</title>
        <authorList>
            <person name="Chadwick G.L."/>
            <person name="Skennerton C.T."/>
            <person name="Laso-Perez R."/>
            <person name="Leu A.O."/>
            <person name="Speth D.R."/>
            <person name="Yu H."/>
            <person name="Morgan-Lang C."/>
            <person name="Hatzenpichler R."/>
            <person name="Goudeau D."/>
            <person name="Malmstrom R."/>
            <person name="Brazelton W.J."/>
            <person name="Woyke T."/>
            <person name="Hallam S.J."/>
            <person name="Tyson G.W."/>
            <person name="Wegener G."/>
            <person name="Boetius A."/>
            <person name="Orphan V."/>
        </authorList>
    </citation>
    <scope>NUCLEOTIDE SEQUENCE</scope>
</reference>